<dbReference type="RefSeq" id="WP_098679704.1">
    <property type="nucleotide sequence ID" value="NZ_NVCU01000272.1"/>
</dbReference>
<keyword evidence="3" id="KW-0175">Coiled coil</keyword>
<feature type="domain" description="MobA/MobL protein" evidence="5">
    <location>
        <begin position="18"/>
        <end position="213"/>
    </location>
</feature>
<dbReference type="InterPro" id="IPR005053">
    <property type="entry name" value="MobA_MobL"/>
</dbReference>
<feature type="coiled-coil region" evidence="3">
    <location>
        <begin position="226"/>
        <end position="253"/>
    </location>
</feature>
<dbReference type="Proteomes" id="UP000225910">
    <property type="component" value="Unassembled WGS sequence"/>
</dbReference>
<sequence>MAIYHLKVKTISRKKQQNVVASAAYRSGEALYCERTKETKYYYRIVKPETHILAPSEAPSWVFRRQDLWNEVERFEKRGNSRLAREVVVAIPNELSEEQQRELVLTFTHDTFVQQGMIADVAIHRDDKNNPHVHILLTTREISQDGFVKKKNRDWDKKENLLAWREAWAKYANLSLEKENVQERIDHRSYEERGIDLLPTKHIGYKEHQLEKRGIRTETGEYNRRVQVYNHRLISLQEKRQSLLKEQQKKETDSISKVEISVKGYVALHKKIELVTKQQERLQDSKSKQKLHAYTWLKEQIETSAYRQLEKKNLHVYIQEQPKELQGEYAVRMYEKMKELQTEDMVSLVEAIECDVVMEKVENHIKESVTYERLQSHMDLLDRWENSMQKQKKDGRISDARYVSNRKTLQAQREDTNQAMKWYELQAMSYLSRKGYSVYLRDWKEENQPKIAVQIIEEMKQHPSLSMGMIVQRVKENEVLAEAQKIIRKEVTIDAIDMRRKQLHKWKVAEQKQKRSERVEYIIEQAKVLVEARKILVERCEQELKQYPKTQRVIQSLGMTENSPVMSKWLSWKQTLGREVTEEESMSYVTKLSVQQKEEKMLQEVKQILRKEVTYHNVSVAIDQLQEQLTDTPIKIILNEARTKKMEYELAIERVGEYQELSSKWRKTNSQQYRLGELKTWFTQKGIDVNHLAYSLQRMKWNVEKIEKEALRKERIAEVQLPRIQQAKKVLEEQAIRYVGETYPELKDLYTNRHLLSQKERQVLVQMKQWNEESGTVYDFVNRQGNLEDLQDKIIRKKLHVKHSISHVSAVVQKFAKVHQAEQVLAQAEEKKKELETKGNTFKRVVLRDQTLLKEYQAVQERIEKAKEVLQLKQELVKENEEARQAELEELKLSYHQFQEKENRLDGLLEVSDILERTRQKMRQEAKEREYEHQQEIRRKKMKNRGLEL</sequence>
<keyword evidence="2" id="KW-0184">Conjugation</keyword>
<dbReference type="EMBL" id="NVCU01000272">
    <property type="protein sequence ID" value="PFT84403.1"/>
    <property type="molecule type" value="Genomic_DNA"/>
</dbReference>
<evidence type="ECO:0000256" key="1">
    <source>
        <dbReference type="ARBA" id="ARBA00010873"/>
    </source>
</evidence>
<name>A0A9X7AW63_BACTU</name>
<dbReference type="AlphaFoldDB" id="A0A9X7AW63"/>
<feature type="region of interest" description="Disordered" evidence="4">
    <location>
        <begin position="923"/>
        <end position="949"/>
    </location>
</feature>
<feature type="compositionally biased region" description="Basic and acidic residues" evidence="4">
    <location>
        <begin position="923"/>
        <end position="937"/>
    </location>
</feature>
<evidence type="ECO:0000256" key="4">
    <source>
        <dbReference type="SAM" id="MobiDB-lite"/>
    </source>
</evidence>
<dbReference type="NCBIfam" id="NF041496">
    <property type="entry name" value="MobQ"/>
    <property type="match status" value="1"/>
</dbReference>
<accession>A0A9X7AW63</accession>
<evidence type="ECO:0000256" key="3">
    <source>
        <dbReference type="SAM" id="Coils"/>
    </source>
</evidence>
<evidence type="ECO:0000313" key="7">
    <source>
        <dbReference type="Proteomes" id="UP000225910"/>
    </source>
</evidence>
<comment type="similarity">
    <text evidence="1">Belongs to the MobA/MobL family.</text>
</comment>
<reference evidence="6 7" key="1">
    <citation type="submission" date="2017-09" db="EMBL/GenBank/DDBJ databases">
        <title>Large-scale bioinformatics analysis of Bacillus genomes uncovers conserved roles of natural products in bacterial physiology.</title>
        <authorList>
            <consortium name="Agbiome Team Llc"/>
            <person name="Bleich R.M."/>
            <person name="Grubbs K.J."/>
            <person name="Santa Maria K.C."/>
            <person name="Allen S.E."/>
            <person name="Farag S."/>
            <person name="Shank E.A."/>
            <person name="Bowers A."/>
        </authorList>
    </citation>
    <scope>NUCLEOTIDE SEQUENCE [LARGE SCALE GENOMIC DNA]</scope>
    <source>
        <strain evidence="6 7">AFS064137</strain>
    </source>
</reference>
<evidence type="ECO:0000259" key="5">
    <source>
        <dbReference type="Pfam" id="PF03389"/>
    </source>
</evidence>
<organism evidence="6 7">
    <name type="scientific">Bacillus thuringiensis</name>
    <dbReference type="NCBI Taxonomy" id="1428"/>
    <lineage>
        <taxon>Bacteria</taxon>
        <taxon>Bacillati</taxon>
        <taxon>Bacillota</taxon>
        <taxon>Bacilli</taxon>
        <taxon>Bacillales</taxon>
        <taxon>Bacillaceae</taxon>
        <taxon>Bacillus</taxon>
        <taxon>Bacillus cereus group</taxon>
    </lineage>
</organism>
<proteinExistence type="inferred from homology"/>
<feature type="compositionally biased region" description="Basic residues" evidence="4">
    <location>
        <begin position="938"/>
        <end position="949"/>
    </location>
</feature>
<comment type="caution">
    <text evidence="6">The sequence shown here is derived from an EMBL/GenBank/DDBJ whole genome shotgun (WGS) entry which is preliminary data.</text>
</comment>
<evidence type="ECO:0000313" key="6">
    <source>
        <dbReference type="EMBL" id="PFT84403.1"/>
    </source>
</evidence>
<dbReference type="Pfam" id="PF03389">
    <property type="entry name" value="MobA_MobL"/>
    <property type="match status" value="1"/>
</dbReference>
<protein>
    <submittedName>
        <fullName evidence="6">Mobilization protein</fullName>
    </submittedName>
</protein>
<dbReference type="Gene3D" id="3.30.930.30">
    <property type="match status" value="1"/>
</dbReference>
<gene>
    <name evidence="6" type="ORF">COK81_24875</name>
</gene>
<evidence type="ECO:0000256" key="2">
    <source>
        <dbReference type="ARBA" id="ARBA00022971"/>
    </source>
</evidence>